<organism evidence="1 2">
    <name type="scientific">Selenomonas sputigena (strain ATCC 35185 / DSM 20758 / CCUG 44933 / VPI D19B-28)</name>
    <dbReference type="NCBI Taxonomy" id="546271"/>
    <lineage>
        <taxon>Bacteria</taxon>
        <taxon>Bacillati</taxon>
        <taxon>Bacillota</taxon>
        <taxon>Negativicutes</taxon>
        <taxon>Selenomonadales</taxon>
        <taxon>Selenomonadaceae</taxon>
        <taxon>Selenomonas</taxon>
    </lineage>
</organism>
<sequence length="41" mass="4908">MEFLPSWRARFILKIFPHNLHPSKDLPFLPFCNILLSVLQQ</sequence>
<protein>
    <submittedName>
        <fullName evidence="1">Uncharacterized protein</fullName>
    </submittedName>
</protein>
<gene>
    <name evidence="1" type="ORF">SELSPUOL_00943</name>
</gene>
<dbReference type="AlphaFoldDB" id="C9LUD6"/>
<name>C9LUD6_SELS3</name>
<evidence type="ECO:0000313" key="1">
    <source>
        <dbReference type="EMBL" id="EEX77667.1"/>
    </source>
</evidence>
<dbReference type="EMBL" id="ACKP02000015">
    <property type="protein sequence ID" value="EEX77667.1"/>
    <property type="molecule type" value="Genomic_DNA"/>
</dbReference>
<dbReference type="Proteomes" id="UP000003505">
    <property type="component" value="Unassembled WGS sequence"/>
</dbReference>
<reference evidence="1 2" key="1">
    <citation type="submission" date="2009-09" db="EMBL/GenBank/DDBJ databases">
        <authorList>
            <person name="Weinstock G."/>
            <person name="Sodergren E."/>
            <person name="Clifton S."/>
            <person name="Fulton L."/>
            <person name="Fulton B."/>
            <person name="Courtney L."/>
            <person name="Fronick C."/>
            <person name="Harrison M."/>
            <person name="Strong C."/>
            <person name="Farmer C."/>
            <person name="Delahaunty K."/>
            <person name="Markovic C."/>
            <person name="Hall O."/>
            <person name="Minx P."/>
            <person name="Tomlinson C."/>
            <person name="Mitreva M."/>
            <person name="Nelson J."/>
            <person name="Hou S."/>
            <person name="Wollam A."/>
            <person name="Pepin K.H."/>
            <person name="Johnson M."/>
            <person name="Bhonagiri V."/>
            <person name="Nash W.E."/>
            <person name="Warren W."/>
            <person name="Chinwalla A."/>
            <person name="Mardis E.R."/>
            <person name="Wilson R.K."/>
        </authorList>
    </citation>
    <scope>NUCLEOTIDE SEQUENCE [LARGE SCALE GENOMIC DNA]</scope>
    <source>
        <strain evidence="2">ATCC 35185 / DSM 20758 / VPI D19B-28</strain>
    </source>
</reference>
<comment type="caution">
    <text evidence="1">The sequence shown here is derived from an EMBL/GenBank/DDBJ whole genome shotgun (WGS) entry which is preliminary data.</text>
</comment>
<accession>C9LUD6</accession>
<proteinExistence type="predicted"/>
<evidence type="ECO:0000313" key="2">
    <source>
        <dbReference type="Proteomes" id="UP000003505"/>
    </source>
</evidence>